<evidence type="ECO:0000313" key="1">
    <source>
        <dbReference type="EMBL" id="GFD10439.1"/>
    </source>
</evidence>
<reference evidence="1" key="1">
    <citation type="journal article" date="2019" name="Sci. Rep.">
        <title>Draft genome of Tanacetum cinerariifolium, the natural source of mosquito coil.</title>
        <authorList>
            <person name="Yamashiro T."/>
            <person name="Shiraishi A."/>
            <person name="Satake H."/>
            <person name="Nakayama K."/>
        </authorList>
    </citation>
    <scope>NUCLEOTIDE SEQUENCE</scope>
</reference>
<protein>
    <submittedName>
        <fullName evidence="1">Uncharacterized protein</fullName>
    </submittedName>
</protein>
<dbReference type="EMBL" id="BKCJ011252266">
    <property type="protein sequence ID" value="GFD10439.1"/>
    <property type="molecule type" value="Genomic_DNA"/>
</dbReference>
<dbReference type="AlphaFoldDB" id="A0A699TME5"/>
<name>A0A699TME5_TANCI</name>
<proteinExistence type="predicted"/>
<comment type="caution">
    <text evidence="1">The sequence shown here is derived from an EMBL/GenBank/DDBJ whole genome shotgun (WGS) entry which is preliminary data.</text>
</comment>
<organism evidence="1">
    <name type="scientific">Tanacetum cinerariifolium</name>
    <name type="common">Dalmatian daisy</name>
    <name type="synonym">Chrysanthemum cinerariifolium</name>
    <dbReference type="NCBI Taxonomy" id="118510"/>
    <lineage>
        <taxon>Eukaryota</taxon>
        <taxon>Viridiplantae</taxon>
        <taxon>Streptophyta</taxon>
        <taxon>Embryophyta</taxon>
        <taxon>Tracheophyta</taxon>
        <taxon>Spermatophyta</taxon>
        <taxon>Magnoliopsida</taxon>
        <taxon>eudicotyledons</taxon>
        <taxon>Gunneridae</taxon>
        <taxon>Pentapetalae</taxon>
        <taxon>asterids</taxon>
        <taxon>campanulids</taxon>
        <taxon>Asterales</taxon>
        <taxon>Asteraceae</taxon>
        <taxon>Asteroideae</taxon>
        <taxon>Anthemideae</taxon>
        <taxon>Anthemidinae</taxon>
        <taxon>Tanacetum</taxon>
    </lineage>
</organism>
<sequence>MFPPLLKLGLREAYTGQNEVSPTVAYSTPLRPARTWWTMLPPPGYFFELRHMHNEDFLGQYNINLAQQVAMGSQLRLRFEQEAKLLRKSVAQVARRDQRIQARESEIKNLEAL</sequence>
<feature type="non-terminal residue" evidence="1">
    <location>
        <position position="113"/>
    </location>
</feature>
<gene>
    <name evidence="1" type="ORF">Tci_882408</name>
</gene>
<accession>A0A699TME5</accession>